<proteinExistence type="predicted"/>
<evidence type="ECO:0000313" key="1">
    <source>
        <dbReference type="EMBL" id="TNM43288.1"/>
    </source>
</evidence>
<evidence type="ECO:0000313" key="2">
    <source>
        <dbReference type="Proteomes" id="UP000313231"/>
    </source>
</evidence>
<dbReference type="Proteomes" id="UP000313231">
    <property type="component" value="Unassembled WGS sequence"/>
</dbReference>
<comment type="caution">
    <text evidence="1">The sequence shown here is derived from an EMBL/GenBank/DDBJ whole genome shotgun (WGS) entry which is preliminary data.</text>
</comment>
<keyword evidence="2" id="KW-1185">Reference proteome</keyword>
<dbReference type="EMBL" id="VDMP01000019">
    <property type="protein sequence ID" value="TNM43288.1"/>
    <property type="molecule type" value="Genomic_DNA"/>
</dbReference>
<sequence>MPFTTVLGVEKRRHVGIQPVVGGPLPLDPRAVRRLERRLHSERSGLLADVLTATVTSLGE</sequence>
<organism evidence="1 2">
    <name type="scientific">Nocardioides albidus</name>
    <dbReference type="NCBI Taxonomy" id="1517589"/>
    <lineage>
        <taxon>Bacteria</taxon>
        <taxon>Bacillati</taxon>
        <taxon>Actinomycetota</taxon>
        <taxon>Actinomycetes</taxon>
        <taxon>Propionibacteriales</taxon>
        <taxon>Nocardioidaceae</taxon>
        <taxon>Nocardioides</taxon>
    </lineage>
</organism>
<dbReference type="AlphaFoldDB" id="A0A5C4W543"/>
<gene>
    <name evidence="1" type="ORF">FHP29_06230</name>
</gene>
<name>A0A5C4W543_9ACTN</name>
<protein>
    <submittedName>
        <fullName evidence="1">Uncharacterized protein</fullName>
    </submittedName>
</protein>
<reference evidence="1 2" key="1">
    <citation type="journal article" date="2016" name="Int. J. Syst. Evol. Microbiol.">
        <title>Nocardioides albidus sp. nov., an actinobacterium isolated from garden soil.</title>
        <authorList>
            <person name="Singh H."/>
            <person name="Du J."/>
            <person name="Trinh H."/>
            <person name="Won K."/>
            <person name="Yang J.E."/>
            <person name="Yin C."/>
            <person name="Kook M."/>
            <person name="Yi T.H."/>
        </authorList>
    </citation>
    <scope>NUCLEOTIDE SEQUENCE [LARGE SCALE GENOMIC DNA]</scope>
    <source>
        <strain evidence="1 2">CCTCC AB 2015297</strain>
    </source>
</reference>
<accession>A0A5C4W543</accession>